<evidence type="ECO:0000259" key="6">
    <source>
        <dbReference type="PROSITE" id="PS51481"/>
    </source>
</evidence>
<dbReference type="Gene3D" id="1.25.40.340">
    <property type="match status" value="1"/>
</dbReference>
<dbReference type="GO" id="GO:0019563">
    <property type="term" value="P:glycerol catabolic process"/>
    <property type="evidence" value="ECO:0007669"/>
    <property type="project" value="TreeGrafter"/>
</dbReference>
<proteinExistence type="predicted"/>
<dbReference type="AlphaFoldDB" id="A0A3N3ZSV9"/>
<dbReference type="Pfam" id="PF02734">
    <property type="entry name" value="Dak2"/>
    <property type="match status" value="1"/>
</dbReference>
<reference evidence="7 8" key="1">
    <citation type="submission" date="2018-10" db="EMBL/GenBank/DDBJ databases">
        <title>Kocuria sp. M5W7-7, whole genome shotgun sequence.</title>
        <authorList>
            <person name="Tuo L."/>
        </authorList>
    </citation>
    <scope>NUCLEOTIDE SEQUENCE [LARGE SCALE GENOMIC DNA]</scope>
    <source>
        <strain evidence="7 8">M5W7-7</strain>
    </source>
</reference>
<dbReference type="GO" id="GO:0004371">
    <property type="term" value="F:glycerone kinase activity"/>
    <property type="evidence" value="ECO:0007669"/>
    <property type="project" value="InterPro"/>
</dbReference>
<dbReference type="Gene3D" id="3.40.50.10440">
    <property type="entry name" value="Dihydroxyacetone kinase, domain 1"/>
    <property type="match status" value="1"/>
</dbReference>
<dbReference type="Proteomes" id="UP000270616">
    <property type="component" value="Unassembled WGS sequence"/>
</dbReference>
<gene>
    <name evidence="7" type="primary">dhaL</name>
    <name evidence="7" type="ORF">EDL96_02220</name>
</gene>
<keyword evidence="1" id="KW-0808">Transferase</keyword>
<dbReference type="InterPro" id="IPR004006">
    <property type="entry name" value="DhaK_dom"/>
</dbReference>
<dbReference type="FunFam" id="3.40.50.10440:FF:000001">
    <property type="entry name" value="Dihydroxyacetone kinase, DhaK subunit"/>
    <property type="match status" value="1"/>
</dbReference>
<name>A0A3N3ZSV9_9MICC</name>
<comment type="caution">
    <text evidence="7">The sequence shown here is derived from an EMBL/GenBank/DDBJ whole genome shotgun (WGS) entry which is preliminary data.</text>
</comment>
<dbReference type="InterPro" id="IPR050861">
    <property type="entry name" value="Dihydroxyacetone_Kinase"/>
</dbReference>
<dbReference type="PANTHER" id="PTHR28629">
    <property type="entry name" value="TRIOKINASE/FMN CYCLASE"/>
    <property type="match status" value="1"/>
</dbReference>
<keyword evidence="4" id="KW-0067">ATP-binding</keyword>
<evidence type="ECO:0000256" key="1">
    <source>
        <dbReference type="ARBA" id="ARBA00022679"/>
    </source>
</evidence>
<dbReference type="RefSeq" id="WP_123824001.1">
    <property type="nucleotide sequence ID" value="NZ_RKMF01000002.1"/>
</dbReference>
<evidence type="ECO:0000256" key="3">
    <source>
        <dbReference type="ARBA" id="ARBA00022777"/>
    </source>
</evidence>
<dbReference type="GO" id="GO:0005524">
    <property type="term" value="F:ATP binding"/>
    <property type="evidence" value="ECO:0007669"/>
    <property type="project" value="UniProtKB-KW"/>
</dbReference>
<evidence type="ECO:0000256" key="4">
    <source>
        <dbReference type="ARBA" id="ARBA00022840"/>
    </source>
</evidence>
<dbReference type="FunFam" id="1.25.40.340:FF:000002">
    <property type="entry name" value="Dihydroxyacetone kinase, L subunit"/>
    <property type="match status" value="1"/>
</dbReference>
<keyword evidence="8" id="KW-1185">Reference proteome</keyword>
<feature type="domain" description="DhaK" evidence="6">
    <location>
        <begin position="7"/>
        <end position="325"/>
    </location>
</feature>
<dbReference type="InterPro" id="IPR012737">
    <property type="entry name" value="DhaK_L_YcgS"/>
</dbReference>
<dbReference type="Pfam" id="PF02733">
    <property type="entry name" value="Dak1"/>
    <property type="match status" value="1"/>
</dbReference>
<keyword evidence="2" id="KW-0547">Nucleotide-binding</keyword>
<evidence type="ECO:0000259" key="5">
    <source>
        <dbReference type="PROSITE" id="PS51480"/>
    </source>
</evidence>
<dbReference type="PROSITE" id="PS51480">
    <property type="entry name" value="DHAL"/>
    <property type="match status" value="1"/>
</dbReference>
<evidence type="ECO:0000256" key="2">
    <source>
        <dbReference type="ARBA" id="ARBA00022741"/>
    </source>
</evidence>
<dbReference type="SUPFAM" id="SSF82549">
    <property type="entry name" value="DAK1/DegV-like"/>
    <property type="match status" value="1"/>
</dbReference>
<dbReference type="PROSITE" id="PS51481">
    <property type="entry name" value="DHAK"/>
    <property type="match status" value="1"/>
</dbReference>
<keyword evidence="3 7" id="KW-0418">Kinase</keyword>
<dbReference type="SMART" id="SM01120">
    <property type="entry name" value="Dak2"/>
    <property type="match status" value="1"/>
</dbReference>
<feature type="domain" description="DhaL" evidence="5">
    <location>
        <begin position="355"/>
        <end position="550"/>
    </location>
</feature>
<accession>A0A3N3ZSV9</accession>
<protein>
    <submittedName>
        <fullName evidence="7">Dihydroxyacetone kinase subunit L</fullName>
    </submittedName>
</protein>
<dbReference type="Gene3D" id="3.30.1180.20">
    <property type="entry name" value="Dihydroxyacetone kinase, domain 2"/>
    <property type="match status" value="1"/>
</dbReference>
<sequence length="551" mass="56516">MRKLINEPQDVIEDLITGLTSRSRSLTRVRDWPVVVRGDRPSTTAVISGGGSGHEPAHAGFVGHGMLDAAVCGPVFTSPSVEAVEAAIEAVGPDREVLLVVKNYTGDCLNFGLAAQNARARGRTVEQVVVADDVALADSAGAGRRGIAGTVLVHKLAGAMAEQGASAFEIRQALEAFLPGMGSMGIALGAALAPGADQANFSLEDHEVEWGLGIHGEPGRERGSAESARHVAESLVSAIVRDRELTAADDVVMLVNGLGATPPMELEILTGEVLTAVRAHGLRPVLSLVGSLLTSLDMPGASVTLAKVTDTQVAHLTAGTDAPGWVLPTTPGDNPAVDVELESPLEGLGSGQTSPALVAAMDRAVDAVLEAESHLTDLDRQVGDGDLGTNLARGARAVRDRRGDLSRAPDAKTFYLALAHILRKEVGGTSGPLYALLALGLADAIEDGVVSPERAVLAHGLEAAVERIQELGGAKLGDGTMLDALIPAAQALAEGEEDDVVVLQAAREGAQATAEGVAAKGRASYLGDRSVGVPDPGAMAVTVWLAAVSSR</sequence>
<dbReference type="SUPFAM" id="SSF101473">
    <property type="entry name" value="DhaL-like"/>
    <property type="match status" value="1"/>
</dbReference>
<dbReference type="EMBL" id="RKMF01000002">
    <property type="protein sequence ID" value="ROZ64682.1"/>
    <property type="molecule type" value="Genomic_DNA"/>
</dbReference>
<dbReference type="NCBIfam" id="TIGR02365">
    <property type="entry name" value="dha_L_ycgS"/>
    <property type="match status" value="1"/>
</dbReference>
<dbReference type="PANTHER" id="PTHR28629:SF4">
    <property type="entry name" value="TRIOKINASE_FMN CYCLASE"/>
    <property type="match status" value="1"/>
</dbReference>
<dbReference type="OrthoDB" id="9806345at2"/>
<dbReference type="InterPro" id="IPR004007">
    <property type="entry name" value="DhaL_dom"/>
</dbReference>
<dbReference type="NCBIfam" id="NF011049">
    <property type="entry name" value="PRK14479.1"/>
    <property type="match status" value="1"/>
</dbReference>
<dbReference type="InterPro" id="IPR036117">
    <property type="entry name" value="DhaL_dom_sf"/>
</dbReference>
<evidence type="ECO:0000313" key="8">
    <source>
        <dbReference type="Proteomes" id="UP000270616"/>
    </source>
</evidence>
<evidence type="ECO:0000313" key="7">
    <source>
        <dbReference type="EMBL" id="ROZ64682.1"/>
    </source>
</evidence>
<organism evidence="7 8">
    <name type="scientific">Kocuria soli</name>
    <dbReference type="NCBI Taxonomy" id="2485125"/>
    <lineage>
        <taxon>Bacteria</taxon>
        <taxon>Bacillati</taxon>
        <taxon>Actinomycetota</taxon>
        <taxon>Actinomycetes</taxon>
        <taxon>Micrococcales</taxon>
        <taxon>Micrococcaceae</taxon>
        <taxon>Kocuria</taxon>
    </lineage>
</organism>
<dbReference type="GO" id="GO:0005829">
    <property type="term" value="C:cytosol"/>
    <property type="evidence" value="ECO:0007669"/>
    <property type="project" value="TreeGrafter"/>
</dbReference>